<name>A0A172TQZ0_9BACT</name>
<dbReference type="InterPro" id="IPR036291">
    <property type="entry name" value="NAD(P)-bd_dom_sf"/>
</dbReference>
<keyword evidence="1" id="KW-0560">Oxidoreductase</keyword>
<feature type="domain" description="Pyrroline-5-carboxylate reductase catalytic N-terminal" evidence="2">
    <location>
        <begin position="3"/>
        <end position="93"/>
    </location>
</feature>
<organism evidence="3 4">
    <name type="scientific">Flavisolibacter tropicus</name>
    <dbReference type="NCBI Taxonomy" id="1492898"/>
    <lineage>
        <taxon>Bacteria</taxon>
        <taxon>Pseudomonadati</taxon>
        <taxon>Bacteroidota</taxon>
        <taxon>Chitinophagia</taxon>
        <taxon>Chitinophagales</taxon>
        <taxon>Chitinophagaceae</taxon>
        <taxon>Flavisolibacter</taxon>
    </lineage>
</organism>
<accession>A0A172TQZ0</accession>
<dbReference type="EMBL" id="CP011390">
    <property type="protein sequence ID" value="ANE49499.1"/>
    <property type="molecule type" value="Genomic_DNA"/>
</dbReference>
<dbReference type="PANTHER" id="PTHR14239">
    <property type="entry name" value="DUDULIN-RELATED"/>
    <property type="match status" value="1"/>
</dbReference>
<dbReference type="Pfam" id="PF03807">
    <property type="entry name" value="F420_oxidored"/>
    <property type="match status" value="1"/>
</dbReference>
<evidence type="ECO:0000259" key="2">
    <source>
        <dbReference type="Pfam" id="PF03807"/>
    </source>
</evidence>
<dbReference type="GO" id="GO:0016491">
    <property type="term" value="F:oxidoreductase activity"/>
    <property type="evidence" value="ECO:0007669"/>
    <property type="project" value="UniProtKB-KW"/>
</dbReference>
<protein>
    <recommendedName>
        <fullName evidence="2">Pyrroline-5-carboxylate reductase catalytic N-terminal domain-containing protein</fullName>
    </recommendedName>
</protein>
<dbReference type="OrthoDB" id="1523398at2"/>
<sequence>MIIAILGTGRMGKGLVKTFYQAYPQDVLFSSRDQQRAQDVLSELKLNCTAVDMDEALKADVIIPTFWFRDLIPWAIAHKEQLKGKIVIDITNPFNEDFSDFTTSYDTSSAEELQKVIPESVVVGAFKNTFWVVFDAPVLQGIKSDVFVTSQSEAARKTIIELLKLLPFRVLDAGLLKNNRTIERMTLLSSEMARKAGSHPRISYNLWGLEHEGLTS</sequence>
<dbReference type="Proteomes" id="UP000077177">
    <property type="component" value="Chromosome"/>
</dbReference>
<evidence type="ECO:0000313" key="3">
    <source>
        <dbReference type="EMBL" id="ANE49499.1"/>
    </source>
</evidence>
<reference evidence="3 4" key="2">
    <citation type="journal article" date="2016" name="Int. J. Syst. Evol. Microbiol.">
        <title>Flavisolibacter tropicus sp. nov., isolated from tropical soil.</title>
        <authorList>
            <person name="Lee J.J."/>
            <person name="Kang M.S."/>
            <person name="Kim G.S."/>
            <person name="Lee C.S."/>
            <person name="Lim S."/>
            <person name="Lee J."/>
            <person name="Roh S.H."/>
            <person name="Kang H."/>
            <person name="Ha J.M."/>
            <person name="Bae S."/>
            <person name="Jung H.Y."/>
            <person name="Kim M.K."/>
        </authorList>
    </citation>
    <scope>NUCLEOTIDE SEQUENCE [LARGE SCALE GENOMIC DNA]</scope>
    <source>
        <strain evidence="3 4">LCS9</strain>
    </source>
</reference>
<dbReference type="KEGG" id="fla:SY85_02280"/>
<dbReference type="InterPro" id="IPR051267">
    <property type="entry name" value="STEAP_metalloreductase"/>
</dbReference>
<dbReference type="RefSeq" id="WP_066401610.1">
    <property type="nucleotide sequence ID" value="NZ_CP011390.1"/>
</dbReference>
<dbReference type="AlphaFoldDB" id="A0A172TQZ0"/>
<evidence type="ECO:0000256" key="1">
    <source>
        <dbReference type="ARBA" id="ARBA00023002"/>
    </source>
</evidence>
<gene>
    <name evidence="3" type="ORF">SY85_02280</name>
</gene>
<dbReference type="STRING" id="1492898.SY85_02280"/>
<reference evidence="4" key="1">
    <citation type="submission" date="2015-01" db="EMBL/GenBank/DDBJ databases">
        <title>Flavisolibacter sp./LCS9/ whole genome sequencing.</title>
        <authorList>
            <person name="Kim M.K."/>
            <person name="Srinivasan S."/>
            <person name="Lee J.-J."/>
        </authorList>
    </citation>
    <scope>NUCLEOTIDE SEQUENCE [LARGE SCALE GENOMIC DNA]</scope>
    <source>
        <strain evidence="4">LCS9</strain>
    </source>
</reference>
<dbReference type="Gene3D" id="3.40.50.720">
    <property type="entry name" value="NAD(P)-binding Rossmann-like Domain"/>
    <property type="match status" value="1"/>
</dbReference>
<dbReference type="SUPFAM" id="SSF51735">
    <property type="entry name" value="NAD(P)-binding Rossmann-fold domains"/>
    <property type="match status" value="1"/>
</dbReference>
<keyword evidence="4" id="KW-1185">Reference proteome</keyword>
<evidence type="ECO:0000313" key="4">
    <source>
        <dbReference type="Proteomes" id="UP000077177"/>
    </source>
</evidence>
<proteinExistence type="predicted"/>
<dbReference type="InterPro" id="IPR028939">
    <property type="entry name" value="P5C_Rdtase_cat_N"/>
</dbReference>